<dbReference type="Proteomes" id="UP000275846">
    <property type="component" value="Unassembled WGS sequence"/>
</dbReference>
<dbReference type="EMBL" id="UYSU01032283">
    <property type="protein sequence ID" value="VDL88941.1"/>
    <property type="molecule type" value="Genomic_DNA"/>
</dbReference>
<evidence type="ECO:0000256" key="5">
    <source>
        <dbReference type="ARBA" id="ARBA00022840"/>
    </source>
</evidence>
<gene>
    <name evidence="6" type="ORF">SSLN_LOCUS2556</name>
</gene>
<evidence type="ECO:0000256" key="3">
    <source>
        <dbReference type="ARBA" id="ARBA00022598"/>
    </source>
</evidence>
<dbReference type="WBParaSite" id="SSLN_0000264301-mRNA-1">
    <property type="protein sequence ID" value="SSLN_0000264301-mRNA-1"/>
    <property type="gene ID" value="SSLN_0000264301"/>
</dbReference>
<keyword evidence="4" id="KW-0547">Nucleotide-binding</keyword>
<evidence type="ECO:0000313" key="8">
    <source>
        <dbReference type="WBParaSite" id="SSLN_0000264301-mRNA-1"/>
    </source>
</evidence>
<evidence type="ECO:0000313" key="7">
    <source>
        <dbReference type="Proteomes" id="UP000275846"/>
    </source>
</evidence>
<protein>
    <submittedName>
        <fullName evidence="8">Tubulin monoglycylase TTLL3</fullName>
    </submittedName>
</protein>
<dbReference type="PROSITE" id="PS51221">
    <property type="entry name" value="TTL"/>
    <property type="match status" value="1"/>
</dbReference>
<dbReference type="OrthoDB" id="202825at2759"/>
<dbReference type="GO" id="GO:0070736">
    <property type="term" value="F:protein-glycine ligase activity, initiating"/>
    <property type="evidence" value="ECO:0007669"/>
    <property type="project" value="TreeGrafter"/>
</dbReference>
<dbReference type="PANTHER" id="PTHR45870:SF2">
    <property type="entry name" value="TUBULIN MONOGLYCYLASE TTLL3"/>
    <property type="match status" value="1"/>
</dbReference>
<evidence type="ECO:0000256" key="4">
    <source>
        <dbReference type="ARBA" id="ARBA00022741"/>
    </source>
</evidence>
<evidence type="ECO:0000256" key="1">
    <source>
        <dbReference type="ARBA" id="ARBA00004496"/>
    </source>
</evidence>
<keyword evidence="3" id="KW-0436">Ligase</keyword>
<dbReference type="Gene3D" id="3.30.470.20">
    <property type="entry name" value="ATP-grasp fold, B domain"/>
    <property type="match status" value="2"/>
</dbReference>
<keyword evidence="7" id="KW-1185">Reference proteome</keyword>
<keyword evidence="5" id="KW-0067">ATP-binding</keyword>
<comment type="subcellular location">
    <subcellularLocation>
        <location evidence="1">Cytoplasm</location>
    </subcellularLocation>
</comment>
<evidence type="ECO:0000256" key="2">
    <source>
        <dbReference type="ARBA" id="ARBA00022490"/>
    </source>
</evidence>
<dbReference type="AlphaFoldDB" id="A0A183SEA8"/>
<reference evidence="8" key="1">
    <citation type="submission" date="2016-06" db="UniProtKB">
        <authorList>
            <consortium name="WormBaseParasite"/>
        </authorList>
    </citation>
    <scope>IDENTIFICATION</scope>
</reference>
<dbReference type="STRING" id="70667.A0A183SEA8"/>
<dbReference type="SUPFAM" id="SSF56059">
    <property type="entry name" value="Glutathione synthetase ATP-binding domain-like"/>
    <property type="match status" value="1"/>
</dbReference>
<proteinExistence type="predicted"/>
<reference evidence="6 7" key="2">
    <citation type="submission" date="2018-11" db="EMBL/GenBank/DDBJ databases">
        <authorList>
            <consortium name="Pathogen Informatics"/>
        </authorList>
    </citation>
    <scope>NUCLEOTIDE SEQUENCE [LARGE SCALE GENOMIC DNA]</scope>
    <source>
        <strain evidence="6 7">NST_G2</strain>
    </source>
</reference>
<evidence type="ECO:0000313" key="6">
    <source>
        <dbReference type="EMBL" id="VDL88941.1"/>
    </source>
</evidence>
<sequence>MRFIFPHLQARSLKATVPNFIWTLKKSQIDFRFLRKDQIVNHHPKAPFTTKVGLCRHLRMVRWFDDIGPESFFPRCYLLSANEEKRSFIDDYQLTAVMAAIKWACNYYQQPRQPKKRIQCPNMRETDDDTSTYDPQVWNSQCEGSVSDSSSGTISATKAITMALRCCDWYLRSMRHEDLDESSPSLHRSYCRDPSPFEEGEPIYQRCQFLCDKINSVNPQFELDGCRNIWIVKPGAKSRGRGITCHRKLDSILALLSNNISSLDNRFVVQKYIEKPLLIFKTKFDIRQWFLVTDWNPLTVWWYQDCYLRFCSNEFTLDHFTFKLHSFLLLQHCFELYGADFMISEDDLRPWLIEINASPCMAPSTSVTMDLAAKVLEDTLKGISY</sequence>
<dbReference type="GO" id="GO:0005524">
    <property type="term" value="F:ATP binding"/>
    <property type="evidence" value="ECO:0007669"/>
    <property type="project" value="UniProtKB-KW"/>
</dbReference>
<accession>A0A183SEA8</accession>
<name>A0A183SEA8_SCHSO</name>
<dbReference type="GO" id="GO:0015630">
    <property type="term" value="C:microtubule cytoskeleton"/>
    <property type="evidence" value="ECO:0007669"/>
    <property type="project" value="TreeGrafter"/>
</dbReference>
<keyword evidence="2" id="KW-0963">Cytoplasm</keyword>
<dbReference type="InterPro" id="IPR051437">
    <property type="entry name" value="TTLL_monoglycylase"/>
</dbReference>
<dbReference type="PANTHER" id="PTHR45870">
    <property type="entry name" value="TUBULIN MONOGLYCYLASE TTLL3"/>
    <property type="match status" value="1"/>
</dbReference>
<organism evidence="8">
    <name type="scientific">Schistocephalus solidus</name>
    <name type="common">Tapeworm</name>
    <dbReference type="NCBI Taxonomy" id="70667"/>
    <lineage>
        <taxon>Eukaryota</taxon>
        <taxon>Metazoa</taxon>
        <taxon>Spiralia</taxon>
        <taxon>Lophotrochozoa</taxon>
        <taxon>Platyhelminthes</taxon>
        <taxon>Cestoda</taxon>
        <taxon>Eucestoda</taxon>
        <taxon>Diphyllobothriidea</taxon>
        <taxon>Diphyllobothriidae</taxon>
        <taxon>Schistocephalus</taxon>
    </lineage>
</organism>
<dbReference type="Pfam" id="PF03133">
    <property type="entry name" value="TTL"/>
    <property type="match status" value="2"/>
</dbReference>
<dbReference type="GO" id="GO:0005737">
    <property type="term" value="C:cytoplasm"/>
    <property type="evidence" value="ECO:0007669"/>
    <property type="project" value="UniProtKB-SubCell"/>
</dbReference>
<dbReference type="InterPro" id="IPR004344">
    <property type="entry name" value="TTL/TTLL_fam"/>
</dbReference>